<name>A0A135I2S4_9GAMM</name>
<dbReference type="STRING" id="294935.ATN88_12510"/>
<dbReference type="Proteomes" id="UP000070529">
    <property type="component" value="Unassembled WGS sequence"/>
</dbReference>
<evidence type="ECO:0000313" key="2">
    <source>
        <dbReference type="Proteomes" id="UP000070529"/>
    </source>
</evidence>
<proteinExistence type="predicted"/>
<gene>
    <name evidence="1" type="ORF">ATN88_12510</name>
</gene>
<dbReference type="EMBL" id="LNTY01000060">
    <property type="protein sequence ID" value="KXF79737.1"/>
    <property type="molecule type" value="Genomic_DNA"/>
</dbReference>
<reference evidence="1 2" key="1">
    <citation type="submission" date="2015-11" db="EMBL/GenBank/DDBJ databases">
        <title>Genomic Taxonomy of the Vibrionaceae.</title>
        <authorList>
            <person name="Gomez-Gil B."/>
            <person name="Enciso-Ibarra J."/>
        </authorList>
    </citation>
    <scope>NUCLEOTIDE SEQUENCE [LARGE SCALE GENOMIC DNA]</scope>
    <source>
        <strain evidence="1 2">CAIM 912</strain>
    </source>
</reference>
<keyword evidence="2" id="KW-1185">Reference proteome</keyword>
<evidence type="ECO:0000313" key="1">
    <source>
        <dbReference type="EMBL" id="KXF79737.1"/>
    </source>
</evidence>
<protein>
    <submittedName>
        <fullName evidence="1">Uncharacterized protein</fullName>
    </submittedName>
</protein>
<dbReference type="AlphaFoldDB" id="A0A135I2S4"/>
<accession>A0A135I2S4</accession>
<sequence length="210" mass="23959">MSFYISTLTALPRNFHNNIYNGVNIIMLLQDQAEYAVKVPLYATFKQAATLLEEIKDTLPDKSDDFDPDKPLKGITLDHLVVKYLETYKKQGKTISKALFEKRTQGMTAKKIKEAGFSYQKGLKGYKVFPLEKIQHLLPDKFIKERDYFAKQQALEAKVMLPENQDLAFVKKAQLIIDEVGVPVIEKTAIKPITPPKSIALLCRLEKIQL</sequence>
<comment type="caution">
    <text evidence="1">The sequence shown here is derived from an EMBL/GenBank/DDBJ whole genome shotgun (WGS) entry which is preliminary data.</text>
</comment>
<organism evidence="1 2">
    <name type="scientific">Enterovibrio coralii</name>
    <dbReference type="NCBI Taxonomy" id="294935"/>
    <lineage>
        <taxon>Bacteria</taxon>
        <taxon>Pseudomonadati</taxon>
        <taxon>Pseudomonadota</taxon>
        <taxon>Gammaproteobacteria</taxon>
        <taxon>Vibrionales</taxon>
        <taxon>Vibrionaceae</taxon>
        <taxon>Enterovibrio</taxon>
    </lineage>
</organism>